<dbReference type="Proteomes" id="UP000553632">
    <property type="component" value="Unassembled WGS sequence"/>
</dbReference>
<dbReference type="EMBL" id="JABANO010009825">
    <property type="protein sequence ID" value="KAF4746165.1"/>
    <property type="molecule type" value="Genomic_DNA"/>
</dbReference>
<comment type="caution">
    <text evidence="1">The sequence shown here is derived from an EMBL/GenBank/DDBJ whole genome shotgun (WGS) entry which is preliminary data.</text>
</comment>
<sequence length="104" mass="11610">GLLSVANTATLIAIREWVRRAPFCLSDVYLPDVYPPPHQGRRGKRTAVLANLVVIHWAGLWIGWSPHVERVREYFRALYGSLPTMAHNAAHGEAAINTGWPQSL</sequence>
<protein>
    <submittedName>
        <fullName evidence="1">Uncharacterized protein</fullName>
    </submittedName>
</protein>
<keyword evidence="2" id="KW-1185">Reference proteome</keyword>
<feature type="non-terminal residue" evidence="1">
    <location>
        <position position="104"/>
    </location>
</feature>
<dbReference type="AlphaFoldDB" id="A0A7J6TM33"/>
<reference evidence="1 2" key="1">
    <citation type="submission" date="2020-04" db="EMBL/GenBank/DDBJ databases">
        <title>Perkinsus olseni comparative genomics.</title>
        <authorList>
            <person name="Bogema D.R."/>
        </authorList>
    </citation>
    <scope>NUCLEOTIDE SEQUENCE [LARGE SCALE GENOMIC DNA]</scope>
    <source>
        <strain evidence="1 2">ATCC PRA-207</strain>
    </source>
</reference>
<organism evidence="1 2">
    <name type="scientific">Perkinsus olseni</name>
    <name type="common">Perkinsus atlanticus</name>
    <dbReference type="NCBI Taxonomy" id="32597"/>
    <lineage>
        <taxon>Eukaryota</taxon>
        <taxon>Sar</taxon>
        <taxon>Alveolata</taxon>
        <taxon>Perkinsozoa</taxon>
        <taxon>Perkinsea</taxon>
        <taxon>Perkinsida</taxon>
        <taxon>Perkinsidae</taxon>
        <taxon>Perkinsus</taxon>
    </lineage>
</organism>
<evidence type="ECO:0000313" key="1">
    <source>
        <dbReference type="EMBL" id="KAF4746165.1"/>
    </source>
</evidence>
<name>A0A7J6TM33_PEROL</name>
<feature type="non-terminal residue" evidence="1">
    <location>
        <position position="1"/>
    </location>
</feature>
<proteinExistence type="predicted"/>
<gene>
    <name evidence="1" type="ORF">FOZ63_006310</name>
</gene>
<evidence type="ECO:0000313" key="2">
    <source>
        <dbReference type="Proteomes" id="UP000553632"/>
    </source>
</evidence>
<accession>A0A7J6TM33</accession>